<sequence length="630" mass="70774">MEIEESFMLEPLFCDYEVCLPSNFTLAAFTIIQHYYIIRMFAGSLNVYRLLYSNVRSSVPSLYSNVRSSVPSIYSNVRSSVPSTLFNRSIRSKQRSNVLLVKFNALSKSGVRFEIQCVEAQLEKNVVTTCNTDATDCLYNKTRSVCNDIRTTSTSSSVPAIVNSEQVNPTTSERTDREKYVSQRKLTNLTRSRPTSRTRRGSGAITTAKATSSKQRRLATSPASSCGIFEEYEIIVTGVQRPTCQAVAAAAVAAAVAAVWTSLPCINGRGEVSRSVFDQRRDFALRFDSSADILCGGARAEATGERRAYCAATTYYSNSTRLRGSSDLTKAYNSIGECGNYLYATRAQLFAHSVRKKTRVLALPARNQYIFFTKITCCGRRDHKKCKKRKSCLCFEEEIREFKKETAYIKWANRNIHPFLDALRLLVLMAQLNLTDGKYSHTLDLHYFHKSEAEIMLVHFLNENEKSNCIQVVTGWGQGSKNGISEIQTLAKEIIEEKDRNKINNSQCSSSSSTKSPIIKGSPSELSLVLPDHVKELSRKVSSRTSFSEALMVSPKDFPPTLLMLALLALRWHSAGSHKIRIARLKQLKYFMCNFKRDCYNHVRYVNVATAAIDLVVPFKTRSLRASRNG</sequence>
<evidence type="ECO:0000259" key="2">
    <source>
        <dbReference type="PROSITE" id="PS50828"/>
    </source>
</evidence>
<dbReference type="InterPro" id="IPR002625">
    <property type="entry name" value="Smr_dom"/>
</dbReference>
<accession>A0A6H5J3L6</accession>
<name>A0A6H5J3L6_9HYME</name>
<dbReference type="Gene3D" id="3.30.1370.110">
    <property type="match status" value="1"/>
</dbReference>
<feature type="domain" description="Smr" evidence="2">
    <location>
        <begin position="443"/>
        <end position="485"/>
    </location>
</feature>
<dbReference type="SUPFAM" id="SSF160443">
    <property type="entry name" value="SMR domain-like"/>
    <property type="match status" value="1"/>
</dbReference>
<feature type="region of interest" description="Disordered" evidence="1">
    <location>
        <begin position="188"/>
        <end position="218"/>
    </location>
</feature>
<keyword evidence="4" id="KW-1185">Reference proteome</keyword>
<feature type="compositionally biased region" description="Polar residues" evidence="1">
    <location>
        <begin position="204"/>
        <end position="213"/>
    </location>
</feature>
<evidence type="ECO:0000256" key="1">
    <source>
        <dbReference type="SAM" id="MobiDB-lite"/>
    </source>
</evidence>
<proteinExistence type="predicted"/>
<reference evidence="3 4" key="1">
    <citation type="submission" date="2020-02" db="EMBL/GenBank/DDBJ databases">
        <authorList>
            <person name="Ferguson B K."/>
        </authorList>
    </citation>
    <scope>NUCLEOTIDE SEQUENCE [LARGE SCALE GENOMIC DNA]</scope>
</reference>
<dbReference type="AlphaFoldDB" id="A0A6H5J3L6"/>
<dbReference type="EMBL" id="CADCXV010001472">
    <property type="protein sequence ID" value="CAB0044644.1"/>
    <property type="molecule type" value="Genomic_DNA"/>
</dbReference>
<gene>
    <name evidence="3" type="ORF">TBRA_LOCUS16232</name>
</gene>
<dbReference type="SMART" id="SM00463">
    <property type="entry name" value="SMR"/>
    <property type="match status" value="1"/>
</dbReference>
<evidence type="ECO:0000313" key="4">
    <source>
        <dbReference type="Proteomes" id="UP000479190"/>
    </source>
</evidence>
<protein>
    <recommendedName>
        <fullName evidence="2">Smr domain-containing protein</fullName>
    </recommendedName>
</protein>
<dbReference type="InterPro" id="IPR036063">
    <property type="entry name" value="Smr_dom_sf"/>
</dbReference>
<organism evidence="3 4">
    <name type="scientific">Trichogramma brassicae</name>
    <dbReference type="NCBI Taxonomy" id="86971"/>
    <lineage>
        <taxon>Eukaryota</taxon>
        <taxon>Metazoa</taxon>
        <taxon>Ecdysozoa</taxon>
        <taxon>Arthropoda</taxon>
        <taxon>Hexapoda</taxon>
        <taxon>Insecta</taxon>
        <taxon>Pterygota</taxon>
        <taxon>Neoptera</taxon>
        <taxon>Endopterygota</taxon>
        <taxon>Hymenoptera</taxon>
        <taxon>Apocrita</taxon>
        <taxon>Proctotrupomorpha</taxon>
        <taxon>Chalcidoidea</taxon>
        <taxon>Trichogrammatidae</taxon>
        <taxon>Trichogramma</taxon>
    </lineage>
</organism>
<evidence type="ECO:0000313" key="3">
    <source>
        <dbReference type="EMBL" id="CAB0044644.1"/>
    </source>
</evidence>
<feature type="non-terminal residue" evidence="3">
    <location>
        <position position="630"/>
    </location>
</feature>
<dbReference type="PROSITE" id="PS50828">
    <property type="entry name" value="SMR"/>
    <property type="match status" value="1"/>
</dbReference>
<dbReference type="Proteomes" id="UP000479190">
    <property type="component" value="Unassembled WGS sequence"/>
</dbReference>